<organism evidence="3">
    <name type="scientific">Enterobius vermicularis</name>
    <name type="common">Human pinworm</name>
    <dbReference type="NCBI Taxonomy" id="51028"/>
    <lineage>
        <taxon>Eukaryota</taxon>
        <taxon>Metazoa</taxon>
        <taxon>Ecdysozoa</taxon>
        <taxon>Nematoda</taxon>
        <taxon>Chromadorea</taxon>
        <taxon>Rhabditida</taxon>
        <taxon>Spirurina</taxon>
        <taxon>Oxyuridomorpha</taxon>
        <taxon>Oxyuroidea</taxon>
        <taxon>Oxyuridae</taxon>
        <taxon>Enterobius</taxon>
    </lineage>
</organism>
<accession>A0A0N4VD14</accession>
<dbReference type="WBParaSite" id="EVEC_0000848001-mRNA-1">
    <property type="protein sequence ID" value="EVEC_0000848001-mRNA-1"/>
    <property type="gene ID" value="EVEC_0000848001"/>
</dbReference>
<keyword evidence="2" id="KW-1185">Reference proteome</keyword>
<sequence length="169" mass="19087">MALCHLLKFKFFSNDSATRNMSAECDSTLVREAKVLHQVDSGRKGSGLNIEVSTVVEEWTRYCFKRSKYEGIYEILLQRASRFYFKCSFRIDRLKNSWIFRGDKFSVFPTMVSTTFAMIKPEAVAIPQIVKAVIAVIAVKELSDIISAVEEAKTASGTSALSQQVSEMY</sequence>
<name>A0A0N4VD14_ENTVE</name>
<evidence type="ECO:0000313" key="3">
    <source>
        <dbReference type="WBParaSite" id="EVEC_0000848001-mRNA-1"/>
    </source>
</evidence>
<protein>
    <submittedName>
        <fullName evidence="3">Band_3_cyto domain-containing protein</fullName>
    </submittedName>
</protein>
<gene>
    <name evidence="1" type="ORF">EVEC_LOCUS7964</name>
</gene>
<evidence type="ECO:0000313" key="1">
    <source>
        <dbReference type="EMBL" id="VDD93213.1"/>
    </source>
</evidence>
<proteinExistence type="predicted"/>
<dbReference type="AlphaFoldDB" id="A0A0N4VD14"/>
<reference evidence="3" key="1">
    <citation type="submission" date="2017-02" db="UniProtKB">
        <authorList>
            <consortium name="WormBaseParasite"/>
        </authorList>
    </citation>
    <scope>IDENTIFICATION</scope>
</reference>
<dbReference type="Proteomes" id="UP000274131">
    <property type="component" value="Unassembled WGS sequence"/>
</dbReference>
<reference evidence="1 2" key="2">
    <citation type="submission" date="2018-10" db="EMBL/GenBank/DDBJ databases">
        <authorList>
            <consortium name="Pathogen Informatics"/>
        </authorList>
    </citation>
    <scope>NUCLEOTIDE SEQUENCE [LARGE SCALE GENOMIC DNA]</scope>
</reference>
<dbReference type="EMBL" id="UXUI01009185">
    <property type="protein sequence ID" value="VDD93213.1"/>
    <property type="molecule type" value="Genomic_DNA"/>
</dbReference>
<evidence type="ECO:0000313" key="2">
    <source>
        <dbReference type="Proteomes" id="UP000274131"/>
    </source>
</evidence>